<feature type="chain" id="PRO_5035199099" description="HD domain-containing protein" evidence="2">
    <location>
        <begin position="22"/>
        <end position="315"/>
    </location>
</feature>
<dbReference type="Pfam" id="PF13328">
    <property type="entry name" value="HD_4"/>
    <property type="match status" value="1"/>
</dbReference>
<organism evidence="4 5">
    <name type="scientific">Diacronema lutheri</name>
    <name type="common">Unicellular marine alga</name>
    <name type="synonym">Monochrysis lutheri</name>
    <dbReference type="NCBI Taxonomy" id="2081491"/>
    <lineage>
        <taxon>Eukaryota</taxon>
        <taxon>Haptista</taxon>
        <taxon>Haptophyta</taxon>
        <taxon>Pavlovophyceae</taxon>
        <taxon>Pavlovales</taxon>
        <taxon>Pavlovaceae</taxon>
        <taxon>Diacronema</taxon>
    </lineage>
</organism>
<dbReference type="InterPro" id="IPR006674">
    <property type="entry name" value="HD_domain"/>
</dbReference>
<evidence type="ECO:0000256" key="1">
    <source>
        <dbReference type="ARBA" id="ARBA00007476"/>
    </source>
</evidence>
<dbReference type="PANTHER" id="PTHR43061:SF1">
    <property type="entry name" value="GTP DIPHOSPHOKINASE RSH1, CHLOROPLASTIC-RELATED"/>
    <property type="match status" value="1"/>
</dbReference>
<dbReference type="InterPro" id="IPR003607">
    <property type="entry name" value="HD/PDEase_dom"/>
</dbReference>
<dbReference type="SMART" id="SM00471">
    <property type="entry name" value="HDc"/>
    <property type="match status" value="1"/>
</dbReference>
<dbReference type="Proteomes" id="UP000751190">
    <property type="component" value="Unassembled WGS sequence"/>
</dbReference>
<dbReference type="OrthoDB" id="430679at2759"/>
<feature type="domain" description="HD" evidence="3">
    <location>
        <begin position="106"/>
        <end position="207"/>
    </location>
</feature>
<sequence>MSARCTCICSVLVLLCSTSSSHVQRWSPSRSVFARSVTSVAGRAAAPRASVSTGLDVVEDACASQYAHRLAQATSYLKPHIRQIASALRFAVEAHDGQVRRSGEPFVTHPIEVALILASLRMDAATVIAGLLHDTVEDCEHVTIHDLRTRFGNEVARIVEGETKVSKLHTTGNKKFDQRMNTRSMLLAMAEDWRIIVVKLADRLHNMRTLGAMPVEKQRRIAAETLDVFVPLARTLGIQALEDELRQLSLRTFAHVVDVQLAQPIGQGRTQLERLLEDDYVLRTRRVGPRLLQHRVAWDAHSLAWLSSRNMLPAF</sequence>
<evidence type="ECO:0000256" key="2">
    <source>
        <dbReference type="SAM" id="SignalP"/>
    </source>
</evidence>
<evidence type="ECO:0000313" key="4">
    <source>
        <dbReference type="EMBL" id="KAG8467985.1"/>
    </source>
</evidence>
<feature type="signal peptide" evidence="2">
    <location>
        <begin position="1"/>
        <end position="21"/>
    </location>
</feature>
<name>A0A8J5XU51_DIALT</name>
<reference evidence="4" key="1">
    <citation type="submission" date="2021-05" db="EMBL/GenBank/DDBJ databases">
        <title>The genome of the haptophyte Pavlova lutheri (Diacronema luteri, Pavlovales) - a model for lipid biosynthesis in eukaryotic algae.</title>
        <authorList>
            <person name="Hulatt C.J."/>
            <person name="Posewitz M.C."/>
        </authorList>
    </citation>
    <scope>NUCLEOTIDE SEQUENCE</scope>
    <source>
        <strain evidence="4">NIVA-4/92</strain>
    </source>
</reference>
<dbReference type="FunFam" id="1.10.3210.10:FF:000001">
    <property type="entry name" value="GTP pyrophosphokinase RelA"/>
    <property type="match status" value="1"/>
</dbReference>
<keyword evidence="2" id="KW-0732">Signal</keyword>
<keyword evidence="5" id="KW-1185">Reference proteome</keyword>
<gene>
    <name evidence="4" type="ORF">KFE25_007037</name>
</gene>
<dbReference type="SUPFAM" id="SSF109604">
    <property type="entry name" value="HD-domain/PDEase-like"/>
    <property type="match status" value="1"/>
</dbReference>
<proteinExistence type="inferred from homology"/>
<comment type="similarity">
    <text evidence="1">Belongs to the RelA/SpoT family.</text>
</comment>
<accession>A0A8J5XU51</accession>
<dbReference type="AlphaFoldDB" id="A0A8J5XU51"/>
<evidence type="ECO:0000313" key="5">
    <source>
        <dbReference type="Proteomes" id="UP000751190"/>
    </source>
</evidence>
<comment type="caution">
    <text evidence="4">The sequence shown here is derived from an EMBL/GenBank/DDBJ whole genome shotgun (WGS) entry which is preliminary data.</text>
</comment>
<dbReference type="PROSITE" id="PS51831">
    <property type="entry name" value="HD"/>
    <property type="match status" value="1"/>
</dbReference>
<dbReference type="PANTHER" id="PTHR43061">
    <property type="entry name" value="GTP DIPHOSPHOKINASE RSH1, CHLOROPLASTIC-RELATED"/>
    <property type="match status" value="1"/>
</dbReference>
<protein>
    <recommendedName>
        <fullName evidence="3">HD domain-containing protein</fullName>
    </recommendedName>
</protein>
<dbReference type="Gene3D" id="1.10.3210.10">
    <property type="entry name" value="Hypothetical protein af1432"/>
    <property type="match status" value="1"/>
</dbReference>
<dbReference type="EMBL" id="JAGTXO010000005">
    <property type="protein sequence ID" value="KAG8467985.1"/>
    <property type="molecule type" value="Genomic_DNA"/>
</dbReference>
<evidence type="ECO:0000259" key="3">
    <source>
        <dbReference type="PROSITE" id="PS51831"/>
    </source>
</evidence>
<dbReference type="CDD" id="cd00077">
    <property type="entry name" value="HDc"/>
    <property type="match status" value="1"/>
</dbReference>